<gene>
    <name evidence="8" type="primary">gsp-4</name>
    <name evidence="8" type="ORF">RCIX112</name>
</gene>
<feature type="domain" description="Type II secretion system protein GspF" evidence="7">
    <location>
        <begin position="148"/>
        <end position="274"/>
    </location>
</feature>
<evidence type="ECO:0000256" key="1">
    <source>
        <dbReference type="ARBA" id="ARBA00004651"/>
    </source>
</evidence>
<evidence type="ECO:0000313" key="8">
    <source>
        <dbReference type="EMBL" id="CAJ35612.1"/>
    </source>
</evidence>
<dbReference type="RefSeq" id="WP_012036883.1">
    <property type="nucleotide sequence ID" value="NC_009464.1"/>
</dbReference>
<feature type="transmembrane region" description="Helical" evidence="6">
    <location>
        <begin position="602"/>
        <end position="622"/>
    </location>
</feature>
<dbReference type="PANTHER" id="PTHR35402:SF1">
    <property type="entry name" value="TYPE II SECRETION SYSTEM PROTEIN GSPF DOMAIN-CONTAINING PROTEIN"/>
    <property type="match status" value="1"/>
</dbReference>
<evidence type="ECO:0000313" key="9">
    <source>
        <dbReference type="Proteomes" id="UP000000663"/>
    </source>
</evidence>
<dbReference type="AlphaFoldDB" id="Q0W7N1"/>
<evidence type="ECO:0000256" key="3">
    <source>
        <dbReference type="ARBA" id="ARBA00022692"/>
    </source>
</evidence>
<accession>Q0W7N1</accession>
<evidence type="ECO:0000256" key="6">
    <source>
        <dbReference type="SAM" id="Phobius"/>
    </source>
</evidence>
<keyword evidence="2" id="KW-1003">Cell membrane</keyword>
<evidence type="ECO:0000256" key="2">
    <source>
        <dbReference type="ARBA" id="ARBA00022475"/>
    </source>
</evidence>
<feature type="transmembrane region" description="Helical" evidence="6">
    <location>
        <begin position="373"/>
        <end position="395"/>
    </location>
</feature>
<sequence>MVSALSPIDGITYRLFGQYASKNRPAYYDLQLHMQKANIPVPLDIYVSRMLFFSVLGGISVSLICLLTALMVKFTSPDGTFVPWRVSPADSFLLQVISSELFLILLILGVSFPATFFLVYVTFRNYPLYKSSIRQSAIDQMLPHAVTFMHAMRSGGMSLLDIFRAINEHREIYGEVTLEFQAVVQGVELLGMDLITSLRHAATITPSDHLKNFFESTATHMESGGDLEKFLRTRADQFQAIAVQEHKTLLELLSMLAEVYVTAFVAGPLFLITILVSMGMVSSGNTGQIDLLVYIAIPLGSVMFIWLLIAMGLESDDTKVIVLKRQMDEFAGVTKLPGNPQSARILKLAALRYRIRRFLDDPLNAFVNKPYQILYLTVPIAALLFIGLAYPYFSLPYFSMISHVDDILLLAAAVAIIPFIICWELRSKKVRKMDAAVPEFLKRLASFNESGLTLTMAIKALLNSNMGVLNSEIRKIWTDIEWGADAKEALIRFEYRVNTASIRRVVTLITKASESTGDIKETLFIAAADAAAIQSEREERFLNMLLYLSIIYISFFVFLYILYTLSTVFLPVVPATPINDQLSMASAASTAASFSGGIDVEMYKLIFMHAVLIQGLFSGLVAGMMGEGNVYSGLKHSAVMILIGYVVFMLFL</sequence>
<dbReference type="Gene3D" id="1.20.81.30">
    <property type="entry name" value="Type II secretion system (T2SS), domain F"/>
    <property type="match status" value="1"/>
</dbReference>
<feature type="transmembrane region" description="Helical" evidence="6">
    <location>
        <begin position="92"/>
        <end position="121"/>
    </location>
</feature>
<keyword evidence="3 6" id="KW-0812">Transmembrane</keyword>
<keyword evidence="5 6" id="KW-0472">Membrane</keyword>
<dbReference type="InterPro" id="IPR018076">
    <property type="entry name" value="T2SS_GspF_dom"/>
</dbReference>
<keyword evidence="9" id="KW-1185">Reference proteome</keyword>
<dbReference type="EMBL" id="AM114193">
    <property type="protein sequence ID" value="CAJ35612.1"/>
    <property type="molecule type" value="Genomic_DNA"/>
</dbReference>
<dbReference type="InterPro" id="IPR056569">
    <property type="entry name" value="ArlJ-like"/>
</dbReference>
<dbReference type="OrthoDB" id="12374at2157"/>
<evidence type="ECO:0000256" key="5">
    <source>
        <dbReference type="ARBA" id="ARBA00023136"/>
    </source>
</evidence>
<proteinExistence type="predicted"/>
<feature type="transmembrane region" description="Helical" evidence="6">
    <location>
        <begin position="407"/>
        <end position="425"/>
    </location>
</feature>
<protein>
    <submittedName>
        <fullName evidence="8">Bacterial type II secretion system protein</fullName>
    </submittedName>
</protein>
<feature type="transmembrane region" description="Helical" evidence="6">
    <location>
        <begin position="51"/>
        <end position="72"/>
    </location>
</feature>
<reference evidence="8 9" key="1">
    <citation type="journal article" date="2006" name="Science">
        <title>Genome of rice cluster I archaea -- the key methane producers in the rice rhizosphere.</title>
        <authorList>
            <person name="Erkel C."/>
            <person name="Kube M."/>
            <person name="Reinhardt R."/>
            <person name="Liesack W."/>
        </authorList>
    </citation>
    <scope>NUCLEOTIDE SEQUENCE [LARGE SCALE GENOMIC DNA]</scope>
    <source>
        <strain evidence="9">DSM 22066 / NBRC 105507 / MRE50</strain>
    </source>
</reference>
<dbReference type="Pfam" id="PF00482">
    <property type="entry name" value="T2SSF"/>
    <property type="match status" value="2"/>
</dbReference>
<feature type="transmembrane region" description="Helical" evidence="6">
    <location>
        <begin position="544"/>
        <end position="563"/>
    </location>
</feature>
<dbReference type="GO" id="GO:0005886">
    <property type="term" value="C:plasma membrane"/>
    <property type="evidence" value="ECO:0007669"/>
    <property type="project" value="UniProtKB-SubCell"/>
</dbReference>
<evidence type="ECO:0000256" key="4">
    <source>
        <dbReference type="ARBA" id="ARBA00022989"/>
    </source>
</evidence>
<organism evidence="8 9">
    <name type="scientific">Methanocella arvoryzae (strain DSM 22066 / NBRC 105507 / MRE50)</name>
    <dbReference type="NCBI Taxonomy" id="351160"/>
    <lineage>
        <taxon>Archaea</taxon>
        <taxon>Methanobacteriati</taxon>
        <taxon>Methanobacteriota</taxon>
        <taxon>Stenosarchaea group</taxon>
        <taxon>Methanomicrobia</taxon>
        <taxon>Methanocellales</taxon>
        <taxon>Methanocellaceae</taxon>
        <taxon>Methanocella</taxon>
    </lineage>
</organism>
<feature type="domain" description="Type II secretion system protein GspF" evidence="7">
    <location>
        <begin position="440"/>
        <end position="563"/>
    </location>
</feature>
<dbReference type="eggNOG" id="arCOG01808">
    <property type="taxonomic scope" value="Archaea"/>
</dbReference>
<dbReference type="PANTHER" id="PTHR35402">
    <property type="entry name" value="INTEGRAL MEMBRANE PROTEIN-RELATED"/>
    <property type="match status" value="1"/>
</dbReference>
<dbReference type="KEGG" id="rci:RCIX112"/>
<evidence type="ECO:0000259" key="7">
    <source>
        <dbReference type="Pfam" id="PF00482"/>
    </source>
</evidence>
<name>Q0W7N1_METAR</name>
<feature type="transmembrane region" description="Helical" evidence="6">
    <location>
        <begin position="259"/>
        <end position="279"/>
    </location>
</feature>
<keyword evidence="4 6" id="KW-1133">Transmembrane helix</keyword>
<feature type="transmembrane region" description="Helical" evidence="6">
    <location>
        <begin position="634"/>
        <end position="651"/>
    </location>
</feature>
<dbReference type="GeneID" id="5143808"/>
<feature type="transmembrane region" description="Helical" evidence="6">
    <location>
        <begin position="291"/>
        <end position="313"/>
    </location>
</feature>
<dbReference type="InterPro" id="IPR042094">
    <property type="entry name" value="T2SS_GspF_sf"/>
</dbReference>
<dbReference type="Proteomes" id="UP000000663">
    <property type="component" value="Chromosome"/>
</dbReference>
<dbReference type="STRING" id="351160.RCIX112"/>
<comment type="subcellular location">
    <subcellularLocation>
        <location evidence="1">Cell membrane</location>
        <topology evidence="1">Multi-pass membrane protein</topology>
    </subcellularLocation>
</comment>